<dbReference type="GO" id="GO:0046872">
    <property type="term" value="F:metal ion binding"/>
    <property type="evidence" value="ECO:0007669"/>
    <property type="project" value="UniProtKB-KW"/>
</dbReference>
<comment type="caution">
    <text evidence="6">The sequence shown here is derived from an EMBL/GenBank/DDBJ whole genome shotgun (WGS) entry which is preliminary data.</text>
</comment>
<evidence type="ECO:0000313" key="6">
    <source>
        <dbReference type="EMBL" id="MBC8316339.1"/>
    </source>
</evidence>
<dbReference type="InterPro" id="IPR017900">
    <property type="entry name" value="4Fe4S_Fe_S_CS"/>
</dbReference>
<keyword evidence="2" id="KW-0479">Metal-binding</keyword>
<proteinExistence type="predicted"/>
<name>A0A8J6TAE5_9BACT</name>
<evidence type="ECO:0000256" key="1">
    <source>
        <dbReference type="ARBA" id="ARBA00022485"/>
    </source>
</evidence>
<dbReference type="InterPro" id="IPR050572">
    <property type="entry name" value="Fe-S_Ferredoxin"/>
</dbReference>
<gene>
    <name evidence="6" type="ORF">H8E41_00415</name>
</gene>
<evidence type="ECO:0000256" key="4">
    <source>
        <dbReference type="ARBA" id="ARBA00023014"/>
    </source>
</evidence>
<organism evidence="6 7">
    <name type="scientific">Candidatus Desulfobia pelagia</name>
    <dbReference type="NCBI Taxonomy" id="2841692"/>
    <lineage>
        <taxon>Bacteria</taxon>
        <taxon>Pseudomonadati</taxon>
        <taxon>Thermodesulfobacteriota</taxon>
        <taxon>Desulfobulbia</taxon>
        <taxon>Desulfobulbales</taxon>
        <taxon>Desulfobulbaceae</taxon>
        <taxon>Candidatus Desulfobia</taxon>
    </lineage>
</organism>
<dbReference type="SUPFAM" id="SSF54862">
    <property type="entry name" value="4Fe-4S ferredoxins"/>
    <property type="match status" value="1"/>
</dbReference>
<dbReference type="Gene3D" id="3.30.70.20">
    <property type="match status" value="1"/>
</dbReference>
<feature type="domain" description="4Fe-4S ferredoxin-type" evidence="5">
    <location>
        <begin position="54"/>
        <end position="84"/>
    </location>
</feature>
<dbReference type="Proteomes" id="UP000614424">
    <property type="component" value="Unassembled WGS sequence"/>
</dbReference>
<protein>
    <submittedName>
        <fullName evidence="6">4Fe-4S binding protein</fullName>
    </submittedName>
</protein>
<evidence type="ECO:0000259" key="5">
    <source>
        <dbReference type="PROSITE" id="PS51379"/>
    </source>
</evidence>
<sequence length="94" mass="11075">MTETESNNYWQKKQGLDKKGVKLFSQVVFYDWCKACGICIAFCPKKVYGRDEEGKPVLENPDDCIGCRFCELHCPDFAITIKERYPDRRRREND</sequence>
<dbReference type="PANTHER" id="PTHR43687:SF4">
    <property type="entry name" value="BLR5484 PROTEIN"/>
    <property type="match status" value="1"/>
</dbReference>
<dbReference type="GO" id="GO:0051539">
    <property type="term" value="F:4 iron, 4 sulfur cluster binding"/>
    <property type="evidence" value="ECO:0007669"/>
    <property type="project" value="UniProtKB-KW"/>
</dbReference>
<reference evidence="6 7" key="1">
    <citation type="submission" date="2020-08" db="EMBL/GenBank/DDBJ databases">
        <title>Bridging the membrane lipid divide: bacteria of the FCB group superphylum have the potential to synthesize archaeal ether lipids.</title>
        <authorList>
            <person name="Villanueva L."/>
            <person name="Von Meijenfeldt F.A.B."/>
            <person name="Westbye A.B."/>
            <person name="Yadav S."/>
            <person name="Hopmans E.C."/>
            <person name="Dutilh B.E."/>
            <person name="Sinninghe Damste J.S."/>
        </authorList>
    </citation>
    <scope>NUCLEOTIDE SEQUENCE [LARGE SCALE GENOMIC DNA]</scope>
    <source>
        <strain evidence="6">NIOZ-UU47</strain>
    </source>
</reference>
<dbReference type="InterPro" id="IPR017896">
    <property type="entry name" value="4Fe4S_Fe-S-bd"/>
</dbReference>
<dbReference type="AlphaFoldDB" id="A0A8J6TAE5"/>
<dbReference type="PANTHER" id="PTHR43687">
    <property type="entry name" value="ADENYLYLSULFATE REDUCTASE, BETA SUBUNIT"/>
    <property type="match status" value="1"/>
</dbReference>
<feature type="domain" description="4Fe-4S ferredoxin-type" evidence="5">
    <location>
        <begin position="24"/>
        <end position="53"/>
    </location>
</feature>
<keyword evidence="1" id="KW-0004">4Fe-4S</keyword>
<dbReference type="EMBL" id="JACNJZ010000024">
    <property type="protein sequence ID" value="MBC8316339.1"/>
    <property type="molecule type" value="Genomic_DNA"/>
</dbReference>
<evidence type="ECO:0000256" key="3">
    <source>
        <dbReference type="ARBA" id="ARBA00023004"/>
    </source>
</evidence>
<keyword evidence="3" id="KW-0408">Iron</keyword>
<evidence type="ECO:0000256" key="2">
    <source>
        <dbReference type="ARBA" id="ARBA00022723"/>
    </source>
</evidence>
<dbReference type="Pfam" id="PF13237">
    <property type="entry name" value="Fer4_10"/>
    <property type="match status" value="1"/>
</dbReference>
<evidence type="ECO:0000313" key="7">
    <source>
        <dbReference type="Proteomes" id="UP000614424"/>
    </source>
</evidence>
<keyword evidence="4" id="KW-0411">Iron-sulfur</keyword>
<dbReference type="PROSITE" id="PS51379">
    <property type="entry name" value="4FE4S_FER_2"/>
    <property type="match status" value="2"/>
</dbReference>
<accession>A0A8J6TAE5</accession>
<dbReference type="PROSITE" id="PS00198">
    <property type="entry name" value="4FE4S_FER_1"/>
    <property type="match status" value="1"/>
</dbReference>